<protein>
    <submittedName>
        <fullName evidence="1">Uncharacterized protein</fullName>
    </submittedName>
</protein>
<reference evidence="1" key="1">
    <citation type="submission" date="2018-05" db="EMBL/GenBank/DDBJ databases">
        <authorList>
            <person name="Lanie J.A."/>
            <person name="Ng W.-L."/>
            <person name="Kazmierczak K.M."/>
            <person name="Andrzejewski T.M."/>
            <person name="Davidsen T.M."/>
            <person name="Wayne K.J."/>
            <person name="Tettelin H."/>
            <person name="Glass J.I."/>
            <person name="Rusch D."/>
            <person name="Podicherti R."/>
            <person name="Tsui H.-C.T."/>
            <person name="Winkler M.E."/>
        </authorList>
    </citation>
    <scope>NUCLEOTIDE SEQUENCE</scope>
</reference>
<gene>
    <name evidence="1" type="ORF">METZ01_LOCUS362164</name>
</gene>
<dbReference type="EMBL" id="UINC01129124">
    <property type="protein sequence ID" value="SVD09310.1"/>
    <property type="molecule type" value="Genomic_DNA"/>
</dbReference>
<evidence type="ECO:0000313" key="1">
    <source>
        <dbReference type="EMBL" id="SVD09310.1"/>
    </source>
</evidence>
<proteinExistence type="predicted"/>
<accession>A0A382SH82</accession>
<dbReference type="AlphaFoldDB" id="A0A382SH82"/>
<organism evidence="1">
    <name type="scientific">marine metagenome</name>
    <dbReference type="NCBI Taxonomy" id="408172"/>
    <lineage>
        <taxon>unclassified sequences</taxon>
        <taxon>metagenomes</taxon>
        <taxon>ecological metagenomes</taxon>
    </lineage>
</organism>
<name>A0A382SH82_9ZZZZ</name>
<sequence>MKHLCVPVVTAFLFASAAISAQSDEVPRAWDNHPDLNGIWQAIGTAHWNLEDHPAGPGHPDLGAIGAIPPGQGVVEGGDIPYTPEARQQQQDNFENRMMNDPEAKCFMPGVPRATYMPHPFQIIQGNQKIQVVYGFAEASRTI</sequence>
<feature type="non-terminal residue" evidence="1">
    <location>
        <position position="143"/>
    </location>
</feature>